<dbReference type="GO" id="GO:0003700">
    <property type="term" value="F:DNA-binding transcription factor activity"/>
    <property type="evidence" value="ECO:0007669"/>
    <property type="project" value="InterPro"/>
</dbReference>
<dbReference type="SUPFAM" id="SSF46785">
    <property type="entry name" value="Winged helix' DNA-binding domain"/>
    <property type="match status" value="1"/>
</dbReference>
<dbReference type="InterPro" id="IPR036388">
    <property type="entry name" value="WH-like_DNA-bd_sf"/>
</dbReference>
<dbReference type="SMART" id="SM00347">
    <property type="entry name" value="HTH_MARR"/>
    <property type="match status" value="1"/>
</dbReference>
<dbReference type="PANTHER" id="PTHR42756">
    <property type="entry name" value="TRANSCRIPTIONAL REGULATOR, MARR"/>
    <property type="match status" value="1"/>
</dbReference>
<dbReference type="PRINTS" id="PR00598">
    <property type="entry name" value="HTHMARR"/>
</dbReference>
<evidence type="ECO:0000256" key="1">
    <source>
        <dbReference type="ARBA" id="ARBA00023015"/>
    </source>
</evidence>
<dbReference type="InterPro" id="IPR036390">
    <property type="entry name" value="WH_DNA-bd_sf"/>
</dbReference>
<evidence type="ECO:0000256" key="3">
    <source>
        <dbReference type="ARBA" id="ARBA00023163"/>
    </source>
</evidence>
<dbReference type="Proteomes" id="UP000295129">
    <property type="component" value="Unassembled WGS sequence"/>
</dbReference>
<keyword evidence="1" id="KW-0805">Transcription regulation</keyword>
<dbReference type="GO" id="GO:0003677">
    <property type="term" value="F:DNA binding"/>
    <property type="evidence" value="ECO:0007669"/>
    <property type="project" value="UniProtKB-KW"/>
</dbReference>
<evidence type="ECO:0000313" key="5">
    <source>
        <dbReference type="EMBL" id="TDN47758.1"/>
    </source>
</evidence>
<keyword evidence="3" id="KW-0804">Transcription</keyword>
<dbReference type="EMBL" id="SNVV01000018">
    <property type="protein sequence ID" value="TDN47758.1"/>
    <property type="molecule type" value="Genomic_DNA"/>
</dbReference>
<accession>A0A4R6DTY7</accession>
<feature type="domain" description="HTH marR-type" evidence="4">
    <location>
        <begin position="23"/>
        <end position="158"/>
    </location>
</feature>
<dbReference type="InterPro" id="IPR000835">
    <property type="entry name" value="HTH_MarR-typ"/>
</dbReference>
<evidence type="ECO:0000256" key="2">
    <source>
        <dbReference type="ARBA" id="ARBA00023125"/>
    </source>
</evidence>
<reference evidence="5 6" key="1">
    <citation type="submission" date="2019-03" db="EMBL/GenBank/DDBJ databases">
        <title>Genomic Encyclopedia of Type Strains, Phase IV (KMG-IV): sequencing the most valuable type-strain genomes for metagenomic binning, comparative biology and taxonomic classification.</title>
        <authorList>
            <person name="Goeker M."/>
        </authorList>
    </citation>
    <scope>NUCLEOTIDE SEQUENCE [LARGE SCALE GENOMIC DNA]</scope>
    <source>
        <strain evidence="5 6">DSM 12121</strain>
    </source>
</reference>
<dbReference type="AlphaFoldDB" id="A0A4R6DTY7"/>
<protein>
    <submittedName>
        <fullName evidence="5">MarR family transcriptional regulator</fullName>
    </submittedName>
</protein>
<sequence>MPDQVDKVLAQWAAAAPAVDVSPMAVMSRLFRLGKRVEKEMARRFRDHGLQEGEFDLLATLYRAGPPCALTPQQLVQAILLSSAAMTHRLDRLEAAGFVRREANPDDRRSVVVVLTAAGQAALLGALGDYLDVMESFLAPLDTAGRAQLAGLLKTMLLHPDGDGGVL</sequence>
<gene>
    <name evidence="5" type="ORF">C7389_11867</name>
</gene>
<comment type="caution">
    <text evidence="5">The sequence shown here is derived from an EMBL/GenBank/DDBJ whole genome shotgun (WGS) entry which is preliminary data.</text>
</comment>
<evidence type="ECO:0000259" key="4">
    <source>
        <dbReference type="PROSITE" id="PS50995"/>
    </source>
</evidence>
<dbReference type="PROSITE" id="PS50995">
    <property type="entry name" value="HTH_MARR_2"/>
    <property type="match status" value="1"/>
</dbReference>
<name>A0A4R6DTY7_9RHOO</name>
<keyword evidence="6" id="KW-1185">Reference proteome</keyword>
<evidence type="ECO:0000313" key="6">
    <source>
        <dbReference type="Proteomes" id="UP000295129"/>
    </source>
</evidence>
<organism evidence="5 6">
    <name type="scientific">Azoarcus indigens</name>
    <dbReference type="NCBI Taxonomy" id="29545"/>
    <lineage>
        <taxon>Bacteria</taxon>
        <taxon>Pseudomonadati</taxon>
        <taxon>Pseudomonadota</taxon>
        <taxon>Betaproteobacteria</taxon>
        <taxon>Rhodocyclales</taxon>
        <taxon>Zoogloeaceae</taxon>
        <taxon>Azoarcus</taxon>
    </lineage>
</organism>
<dbReference type="PANTHER" id="PTHR42756:SF1">
    <property type="entry name" value="TRANSCRIPTIONAL REPRESSOR OF EMRAB OPERON"/>
    <property type="match status" value="1"/>
</dbReference>
<dbReference type="OrthoDB" id="32523at2"/>
<keyword evidence="2" id="KW-0238">DNA-binding</keyword>
<dbReference type="Gene3D" id="1.10.10.10">
    <property type="entry name" value="Winged helix-like DNA-binding domain superfamily/Winged helix DNA-binding domain"/>
    <property type="match status" value="1"/>
</dbReference>
<proteinExistence type="predicted"/>
<dbReference type="Pfam" id="PF01047">
    <property type="entry name" value="MarR"/>
    <property type="match status" value="1"/>
</dbReference>